<organism evidence="1 2">
    <name type="scientific">Ephemerocybe angulata</name>
    <dbReference type="NCBI Taxonomy" id="980116"/>
    <lineage>
        <taxon>Eukaryota</taxon>
        <taxon>Fungi</taxon>
        <taxon>Dikarya</taxon>
        <taxon>Basidiomycota</taxon>
        <taxon>Agaricomycotina</taxon>
        <taxon>Agaricomycetes</taxon>
        <taxon>Agaricomycetidae</taxon>
        <taxon>Agaricales</taxon>
        <taxon>Agaricineae</taxon>
        <taxon>Psathyrellaceae</taxon>
        <taxon>Ephemerocybe</taxon>
    </lineage>
</organism>
<dbReference type="AlphaFoldDB" id="A0A8H6HMG8"/>
<dbReference type="OrthoDB" id="3004310at2759"/>
<protein>
    <recommendedName>
        <fullName evidence="3">F-box domain-containing protein</fullName>
    </recommendedName>
</protein>
<evidence type="ECO:0008006" key="3">
    <source>
        <dbReference type="Google" id="ProtNLM"/>
    </source>
</evidence>
<proteinExistence type="predicted"/>
<evidence type="ECO:0000313" key="2">
    <source>
        <dbReference type="Proteomes" id="UP000521943"/>
    </source>
</evidence>
<comment type="caution">
    <text evidence="1">The sequence shown here is derived from an EMBL/GenBank/DDBJ whole genome shotgun (WGS) entry which is preliminary data.</text>
</comment>
<reference evidence="1 2" key="1">
    <citation type="submission" date="2020-07" db="EMBL/GenBank/DDBJ databases">
        <title>Comparative genomics of pyrophilous fungi reveals a link between fire events and developmental genes.</title>
        <authorList>
            <consortium name="DOE Joint Genome Institute"/>
            <person name="Steindorff A.S."/>
            <person name="Carver A."/>
            <person name="Calhoun S."/>
            <person name="Stillman K."/>
            <person name="Liu H."/>
            <person name="Lipzen A."/>
            <person name="Pangilinan J."/>
            <person name="Labutti K."/>
            <person name="Bruns T.D."/>
            <person name="Grigoriev I.V."/>
        </authorList>
    </citation>
    <scope>NUCLEOTIDE SEQUENCE [LARGE SCALE GENOMIC DNA]</scope>
    <source>
        <strain evidence="1 2">CBS 144469</strain>
    </source>
</reference>
<dbReference type="Proteomes" id="UP000521943">
    <property type="component" value="Unassembled WGS sequence"/>
</dbReference>
<gene>
    <name evidence="1" type="ORF">DFP72DRAFT_914738</name>
</gene>
<dbReference type="EMBL" id="JACGCI010000066">
    <property type="protein sequence ID" value="KAF6749141.1"/>
    <property type="molecule type" value="Genomic_DNA"/>
</dbReference>
<evidence type="ECO:0000313" key="1">
    <source>
        <dbReference type="EMBL" id="KAF6749141.1"/>
    </source>
</evidence>
<keyword evidence="2" id="KW-1185">Reference proteome</keyword>
<accession>A0A8H6HMG8</accession>
<sequence>MPSPWQTPPSELLSEIFVACLPQHDSDRLDPAQAPLLLCGICSYWRDAALAEHRLWDTVLFPATKHDSPRGRYLDYRRFLAAGGVQRWFDRTGTTHLLAFGEEASEFPLSSYITLFLPVVTKYARRLRRLDIVMTKITNFEYLRRGFPHGVFDELVDVGICCSVAMTPRELEGFTRLDTPFKDAKKLREVRFRLTGAIPRRFVLPWAQLKRVRVDYARRVRAMGVTEWEDVFRDCTGLERCEFATPIYRERRDWESREVVRSSVKTLVLFDHDRGSHWWDASPAWSILREPSVVFPKLTHLELVMYTTPEAVPKALFACLKTLERLETLKIRSDKASPPQPDPPGRALAVPPSVLALVSEMVGDPMALRNLKEVALPYQHYHNSDIGILLRCHAPAGDYPGLKVVVYTDLEQIDSGTRLSNSSLLLDIAGLHFHGVYNCFQLHVYPTIHLAMPSHYSPTPPLEVLGKIFIRCLPERDSDRLDPNQAPMLLCRVSSFWRKAALAEHRLWHTIIFPPTSQARSCERFISSGGADQWFSRSGSRLLSFGEEASVNPMNTLLKLFPPFLKKYGRRMRRLDLVIPSAADIQYLIKHATPMGPFPELIKLSISTSPLEWPDTPFMDAVKLTDVQLVPGPMLPNLGKQLKSVGVYFAGRFLTVDGWRELFGRSPELESAEIVLPVYGNLPIAADIQEVRESRLKSLTLFDRDNEDEVQVRRIAPDAGWRILNQPIVFTNLLHLELVMNRRRTSVGDQKSLVEVLKQLEKLETLTISPYYASQALLDVPPAVHTLVTEIIFKSMSFGSLKELRIPYRDCHSSDIKSLLRSRPPTHGHPGLRVTVYTAATYMVHWKRLARQGMFYGVEDRLVSGY</sequence>
<name>A0A8H6HMG8_9AGAR</name>